<dbReference type="InterPro" id="IPR003018">
    <property type="entry name" value="GAF"/>
</dbReference>
<reference evidence="2 3" key="1">
    <citation type="submission" date="2017-03" db="EMBL/GenBank/DDBJ databases">
        <authorList>
            <person name="Afonso C.L."/>
            <person name="Miller P.J."/>
            <person name="Scott M.A."/>
            <person name="Spackman E."/>
            <person name="Goraichik I."/>
            <person name="Dimitrov K.M."/>
            <person name="Suarez D.L."/>
            <person name="Swayne D.E."/>
        </authorList>
    </citation>
    <scope>NUCLEOTIDE SEQUENCE [LARGE SCALE GENOMIC DNA]</scope>
    <source>
        <strain evidence="2 3">CECT 7066</strain>
    </source>
</reference>
<dbReference type="Proteomes" id="UP000193870">
    <property type="component" value="Unassembled WGS sequence"/>
</dbReference>
<dbReference type="InterPro" id="IPR029016">
    <property type="entry name" value="GAF-like_dom_sf"/>
</dbReference>
<dbReference type="InterPro" id="IPR035919">
    <property type="entry name" value="EAL_sf"/>
</dbReference>
<dbReference type="PANTHER" id="PTHR33121:SF76">
    <property type="entry name" value="SIGNALING PROTEIN"/>
    <property type="match status" value="1"/>
</dbReference>
<feature type="domain" description="EAL" evidence="1">
    <location>
        <begin position="163"/>
        <end position="405"/>
    </location>
</feature>
<dbReference type="Gene3D" id="3.30.450.40">
    <property type="match status" value="1"/>
</dbReference>
<evidence type="ECO:0000259" key="1">
    <source>
        <dbReference type="PROSITE" id="PS50883"/>
    </source>
</evidence>
<evidence type="ECO:0000313" key="2">
    <source>
        <dbReference type="EMBL" id="SLN39767.1"/>
    </source>
</evidence>
<dbReference type="InterPro" id="IPR001633">
    <property type="entry name" value="EAL_dom"/>
</dbReference>
<dbReference type="Pfam" id="PF00563">
    <property type="entry name" value="EAL"/>
    <property type="match status" value="1"/>
</dbReference>
<dbReference type="RefSeq" id="WP_085853697.1">
    <property type="nucleotide sequence ID" value="NZ_FOPF01000004.1"/>
</dbReference>
<dbReference type="OrthoDB" id="9814202at2"/>
<evidence type="ECO:0000313" key="3">
    <source>
        <dbReference type="Proteomes" id="UP000193870"/>
    </source>
</evidence>
<dbReference type="SUPFAM" id="SSF141868">
    <property type="entry name" value="EAL domain-like"/>
    <property type="match status" value="1"/>
</dbReference>
<name>A0A1Y5SFR2_9RHOB</name>
<dbReference type="Gene3D" id="3.20.20.450">
    <property type="entry name" value="EAL domain"/>
    <property type="match status" value="1"/>
</dbReference>
<dbReference type="STRING" id="315423.SAMN04488020_10468"/>
<dbReference type="SMART" id="SM00065">
    <property type="entry name" value="GAF"/>
    <property type="match status" value="1"/>
</dbReference>
<dbReference type="SMART" id="SM00052">
    <property type="entry name" value="EAL"/>
    <property type="match status" value="1"/>
</dbReference>
<organism evidence="2 3">
    <name type="scientific">Palleronia marisminoris</name>
    <dbReference type="NCBI Taxonomy" id="315423"/>
    <lineage>
        <taxon>Bacteria</taxon>
        <taxon>Pseudomonadati</taxon>
        <taxon>Pseudomonadota</taxon>
        <taxon>Alphaproteobacteria</taxon>
        <taxon>Rhodobacterales</taxon>
        <taxon>Roseobacteraceae</taxon>
        <taxon>Palleronia</taxon>
    </lineage>
</organism>
<proteinExistence type="predicted"/>
<dbReference type="AlphaFoldDB" id="A0A1Y5SFR2"/>
<gene>
    <name evidence="2" type="primary">yjcC</name>
    <name evidence="2" type="ORF">PAM7066_01691</name>
</gene>
<keyword evidence="3" id="KW-1185">Reference proteome</keyword>
<accession>A0A1Y5SFR2</accession>
<dbReference type="EMBL" id="FWFV01000004">
    <property type="protein sequence ID" value="SLN39767.1"/>
    <property type="molecule type" value="Genomic_DNA"/>
</dbReference>
<dbReference type="CDD" id="cd01948">
    <property type="entry name" value="EAL"/>
    <property type="match status" value="1"/>
</dbReference>
<dbReference type="GO" id="GO:0071111">
    <property type="term" value="F:cyclic-guanylate-specific phosphodiesterase activity"/>
    <property type="evidence" value="ECO:0007669"/>
    <property type="project" value="InterPro"/>
</dbReference>
<sequence>MAAFALTPETYGRSPEEIIDTALATVREHLGMEIAYLSEFIEGRSVFRAVDAPRLEHLIAAGDSRDLDDVYCQHILDGRLPELIPDTGKEPLCVAMPITADAPIGSHVSVPIRRNDGSTYGMFCCLSSRPNATLTVRDLGVMRVFADLVADQVNGALRERAIHAAKSAVIREVLDTQGFTIVYQPIVDLRCGAIQGFESLSRFKAKPYRTPDLWFADAASVGLGVELELASIEAALQGLRDLPDHVYLSCNAGPETIASGRLGEVLENKALNRVVLEITEHDRIGAEEDLLDELMFWRGRGMRIAIDDAGAGYSGLQQVIRISPDILKLDRSLVTGINGDPVRRSLAAAMVHFGTETGAKIVAEGIETADECEVLINLGMHQGQGWYFGHPGELPAALKACPLPRPGNTNLARRA</sequence>
<dbReference type="SUPFAM" id="SSF55781">
    <property type="entry name" value="GAF domain-like"/>
    <property type="match status" value="1"/>
</dbReference>
<dbReference type="Pfam" id="PF13185">
    <property type="entry name" value="GAF_2"/>
    <property type="match status" value="1"/>
</dbReference>
<dbReference type="PROSITE" id="PS50883">
    <property type="entry name" value="EAL"/>
    <property type="match status" value="1"/>
</dbReference>
<dbReference type="PANTHER" id="PTHR33121">
    <property type="entry name" value="CYCLIC DI-GMP PHOSPHODIESTERASE PDEF"/>
    <property type="match status" value="1"/>
</dbReference>
<dbReference type="InterPro" id="IPR050706">
    <property type="entry name" value="Cyclic-di-GMP_PDE-like"/>
</dbReference>
<protein>
    <submittedName>
        <fullName evidence="2">Putative membrane protein YjcC</fullName>
    </submittedName>
</protein>